<keyword evidence="9" id="KW-0539">Nucleus</keyword>
<reference evidence="13" key="1">
    <citation type="journal article" date="2023" name="Science">
        <title>Genome structures resolve the early diversification of teleost fishes.</title>
        <authorList>
            <person name="Parey E."/>
            <person name="Louis A."/>
            <person name="Montfort J."/>
            <person name="Bouchez O."/>
            <person name="Roques C."/>
            <person name="Iampietro C."/>
            <person name="Lluch J."/>
            <person name="Castinel A."/>
            <person name="Donnadieu C."/>
            <person name="Desvignes T."/>
            <person name="Floi Bucao C."/>
            <person name="Jouanno E."/>
            <person name="Wen M."/>
            <person name="Mejri S."/>
            <person name="Dirks R."/>
            <person name="Jansen H."/>
            <person name="Henkel C."/>
            <person name="Chen W.J."/>
            <person name="Zahm M."/>
            <person name="Cabau C."/>
            <person name="Klopp C."/>
            <person name="Thompson A.W."/>
            <person name="Robinson-Rechavi M."/>
            <person name="Braasch I."/>
            <person name="Lecointre G."/>
            <person name="Bobe J."/>
            <person name="Postlethwait J.H."/>
            <person name="Berthelot C."/>
            <person name="Roest Crollius H."/>
            <person name="Guiguen Y."/>
        </authorList>
    </citation>
    <scope>NUCLEOTIDE SEQUENCE</scope>
    <source>
        <strain evidence="13">NC1722</strain>
    </source>
</reference>
<comment type="subcellular location">
    <subcellularLocation>
        <location evidence="1">Nucleus</location>
    </subcellularLocation>
</comment>
<evidence type="ECO:0000256" key="1">
    <source>
        <dbReference type="ARBA" id="ARBA00004123"/>
    </source>
</evidence>
<keyword evidence="5" id="KW-0862">Zinc</keyword>
<dbReference type="GO" id="GO:0000978">
    <property type="term" value="F:RNA polymerase II cis-regulatory region sequence-specific DNA binding"/>
    <property type="evidence" value="ECO:0007669"/>
    <property type="project" value="TreeGrafter"/>
</dbReference>
<evidence type="ECO:0000256" key="5">
    <source>
        <dbReference type="ARBA" id="ARBA00022833"/>
    </source>
</evidence>
<feature type="region of interest" description="Disordered" evidence="11">
    <location>
        <begin position="45"/>
        <end position="118"/>
    </location>
</feature>
<evidence type="ECO:0000256" key="10">
    <source>
        <dbReference type="PROSITE-ProRule" id="PRU00042"/>
    </source>
</evidence>
<evidence type="ECO:0000313" key="13">
    <source>
        <dbReference type="EMBL" id="KAJ8372234.1"/>
    </source>
</evidence>
<dbReference type="SUPFAM" id="SSF57667">
    <property type="entry name" value="beta-beta-alpha zinc fingers"/>
    <property type="match status" value="2"/>
</dbReference>
<proteinExistence type="predicted"/>
<dbReference type="Proteomes" id="UP001221898">
    <property type="component" value="Unassembled WGS sequence"/>
</dbReference>
<keyword evidence="7" id="KW-0238">DNA-binding</keyword>
<keyword evidence="3" id="KW-0677">Repeat</keyword>
<keyword evidence="6" id="KW-0805">Transcription regulation</keyword>
<evidence type="ECO:0000313" key="14">
    <source>
        <dbReference type="Proteomes" id="UP001221898"/>
    </source>
</evidence>
<dbReference type="InterPro" id="IPR050457">
    <property type="entry name" value="ZnFinger_BTB_dom_contain"/>
</dbReference>
<feature type="domain" description="C2H2-type" evidence="12">
    <location>
        <begin position="370"/>
        <end position="393"/>
    </location>
</feature>
<dbReference type="InterPro" id="IPR013087">
    <property type="entry name" value="Znf_C2H2_type"/>
</dbReference>
<evidence type="ECO:0000256" key="11">
    <source>
        <dbReference type="SAM" id="MobiDB-lite"/>
    </source>
</evidence>
<keyword evidence="4 10" id="KW-0863">Zinc-finger</keyword>
<keyword evidence="8" id="KW-0804">Transcription</keyword>
<dbReference type="AlphaFoldDB" id="A0AAD7R982"/>
<feature type="compositionally biased region" description="Gly residues" evidence="11">
    <location>
        <begin position="80"/>
        <end position="89"/>
    </location>
</feature>
<accession>A0AAD7R982</accession>
<gene>
    <name evidence="13" type="ORF">AAFF_G00293530</name>
</gene>
<feature type="domain" description="C2H2-type" evidence="12">
    <location>
        <begin position="342"/>
        <end position="369"/>
    </location>
</feature>
<keyword evidence="14" id="KW-1185">Reference proteome</keyword>
<dbReference type="PANTHER" id="PTHR46105">
    <property type="entry name" value="AGAP004733-PA"/>
    <property type="match status" value="1"/>
</dbReference>
<feature type="region of interest" description="Disordered" evidence="11">
    <location>
        <begin position="276"/>
        <end position="310"/>
    </location>
</feature>
<dbReference type="GO" id="GO:0005634">
    <property type="term" value="C:nucleus"/>
    <property type="evidence" value="ECO:0007669"/>
    <property type="project" value="UniProtKB-SubCell"/>
</dbReference>
<evidence type="ECO:0000256" key="4">
    <source>
        <dbReference type="ARBA" id="ARBA00022771"/>
    </source>
</evidence>
<feature type="domain" description="C2H2-type" evidence="12">
    <location>
        <begin position="314"/>
        <end position="341"/>
    </location>
</feature>
<dbReference type="GO" id="GO:0008270">
    <property type="term" value="F:zinc ion binding"/>
    <property type="evidence" value="ECO:0007669"/>
    <property type="project" value="UniProtKB-KW"/>
</dbReference>
<sequence>MSDSVIFQTQLASIMDILAQTAVAEITKLVDDYSAVLRLEMSRSQTENERLRRKLTTGMGSQDRTETRGGLATNCSTAGGPIGHAPGGTDGRKLASFDGGSPRVTCKHGHGEGATPATAEKVEIPLQPAVVKDECGGVEEGRTESLLIKEERLEEDWDPQGALHCGKIAVQCPALPVAGERAPGQHFEEEWARQHTPAGGAEELPHPHGAGRCVDHLGGFESVLKADPEKQEVLPGPEQSAGSVASARCSEYGAYEGASGSYSDAEVDDLEFSYASHQQGALQHHGAAGESAAELNPDTPGKPHRRAARGGKPIGCVHCGKTFPYLSYLERHLRNHTGERPYRCSQCGRRFTRQSHLNRHLKLHTGERALTCAQCASRFARFSDLKRHVETHAEGGL</sequence>
<dbReference type="PANTHER" id="PTHR46105:SF5">
    <property type="entry name" value="ZINC FINGER AND BTB DOMAIN-CONTAINING PROTEIN 44 ISOFORM X1"/>
    <property type="match status" value="1"/>
</dbReference>
<name>A0AAD7R982_9TELE</name>
<dbReference type="InterPro" id="IPR036236">
    <property type="entry name" value="Znf_C2H2_sf"/>
</dbReference>
<dbReference type="Gene3D" id="3.30.160.60">
    <property type="entry name" value="Classic Zinc Finger"/>
    <property type="match status" value="3"/>
</dbReference>
<evidence type="ECO:0000256" key="3">
    <source>
        <dbReference type="ARBA" id="ARBA00022737"/>
    </source>
</evidence>
<organism evidence="13 14">
    <name type="scientific">Aldrovandia affinis</name>
    <dbReference type="NCBI Taxonomy" id="143900"/>
    <lineage>
        <taxon>Eukaryota</taxon>
        <taxon>Metazoa</taxon>
        <taxon>Chordata</taxon>
        <taxon>Craniata</taxon>
        <taxon>Vertebrata</taxon>
        <taxon>Euteleostomi</taxon>
        <taxon>Actinopterygii</taxon>
        <taxon>Neopterygii</taxon>
        <taxon>Teleostei</taxon>
        <taxon>Notacanthiformes</taxon>
        <taxon>Halosauridae</taxon>
        <taxon>Aldrovandia</taxon>
    </lineage>
</organism>
<dbReference type="PROSITE" id="PS50157">
    <property type="entry name" value="ZINC_FINGER_C2H2_2"/>
    <property type="match status" value="3"/>
</dbReference>
<evidence type="ECO:0000256" key="9">
    <source>
        <dbReference type="ARBA" id="ARBA00023242"/>
    </source>
</evidence>
<comment type="caution">
    <text evidence="13">The sequence shown here is derived from an EMBL/GenBank/DDBJ whole genome shotgun (WGS) entry which is preliminary data.</text>
</comment>
<evidence type="ECO:0000256" key="8">
    <source>
        <dbReference type="ARBA" id="ARBA00023163"/>
    </source>
</evidence>
<keyword evidence="2" id="KW-0479">Metal-binding</keyword>
<evidence type="ECO:0000256" key="7">
    <source>
        <dbReference type="ARBA" id="ARBA00023125"/>
    </source>
</evidence>
<dbReference type="SMART" id="SM00355">
    <property type="entry name" value="ZnF_C2H2"/>
    <property type="match status" value="3"/>
</dbReference>
<dbReference type="FunFam" id="3.30.160.60:FF:000912">
    <property type="entry name" value="Zinc finger protein 660"/>
    <property type="match status" value="1"/>
</dbReference>
<evidence type="ECO:0000256" key="6">
    <source>
        <dbReference type="ARBA" id="ARBA00023015"/>
    </source>
</evidence>
<dbReference type="EMBL" id="JAINUG010000410">
    <property type="protein sequence ID" value="KAJ8372234.1"/>
    <property type="molecule type" value="Genomic_DNA"/>
</dbReference>
<feature type="region of interest" description="Disordered" evidence="11">
    <location>
        <begin position="193"/>
        <end position="215"/>
    </location>
</feature>
<evidence type="ECO:0000256" key="2">
    <source>
        <dbReference type="ARBA" id="ARBA00022723"/>
    </source>
</evidence>
<protein>
    <recommendedName>
        <fullName evidence="12">C2H2-type domain-containing protein</fullName>
    </recommendedName>
</protein>
<dbReference type="Pfam" id="PF00096">
    <property type="entry name" value="zf-C2H2"/>
    <property type="match status" value="2"/>
</dbReference>
<dbReference type="GO" id="GO:0000981">
    <property type="term" value="F:DNA-binding transcription factor activity, RNA polymerase II-specific"/>
    <property type="evidence" value="ECO:0007669"/>
    <property type="project" value="TreeGrafter"/>
</dbReference>
<dbReference type="PROSITE" id="PS00028">
    <property type="entry name" value="ZINC_FINGER_C2H2_1"/>
    <property type="match status" value="3"/>
</dbReference>
<evidence type="ECO:0000259" key="12">
    <source>
        <dbReference type="PROSITE" id="PS50157"/>
    </source>
</evidence>
<dbReference type="FunFam" id="3.30.160.60:FF:000100">
    <property type="entry name" value="Zinc finger 45-like"/>
    <property type="match status" value="1"/>
</dbReference>